<dbReference type="Proteomes" id="UP000286734">
    <property type="component" value="Unassembled WGS sequence"/>
</dbReference>
<keyword evidence="1" id="KW-0812">Transmembrane</keyword>
<keyword evidence="1" id="KW-1133">Transmembrane helix</keyword>
<proteinExistence type="predicted"/>
<evidence type="ECO:0000313" key="2">
    <source>
        <dbReference type="EMBL" id="RTH04282.1"/>
    </source>
</evidence>
<protein>
    <submittedName>
        <fullName evidence="2">Uncharacterized protein</fullName>
    </submittedName>
</protein>
<dbReference type="AlphaFoldDB" id="A0A430RA88"/>
<evidence type="ECO:0000313" key="3">
    <source>
        <dbReference type="Proteomes" id="UP000286734"/>
    </source>
</evidence>
<reference evidence="2 3" key="1">
    <citation type="journal article" date="2019" name="Extremophiles">
        <title>Biogeography of thermophiles and predominance of Thermus scotoductus in domestic water heaters.</title>
        <authorList>
            <person name="Wilpiszeski R.L."/>
            <person name="Zhang Z."/>
            <person name="House C.H."/>
        </authorList>
    </citation>
    <scope>NUCLEOTIDE SEQUENCE [LARGE SCALE GENOMIC DNA]</scope>
    <source>
        <strain evidence="2 3">34_S34</strain>
    </source>
</reference>
<sequence length="146" mass="15392">MYSPGVRSTDVPPFPSTLGAMRPVLILGFLALPGLAAPVLRLEGEVRGPLVLSTPNLVVEGQEAVLRGNKGHTLSLLALALLLNPQEIHRVGLLASLKAPVLTGPIGYLVAERLGEVGPWLGFLYLAFSGLALALLGALVFARRDR</sequence>
<gene>
    <name evidence="2" type="ORF">CSW47_07030</name>
</gene>
<accession>A0A430RA88</accession>
<keyword evidence="1" id="KW-0472">Membrane</keyword>
<organism evidence="2 3">
    <name type="scientific">Thermus scotoductus</name>
    <dbReference type="NCBI Taxonomy" id="37636"/>
    <lineage>
        <taxon>Bacteria</taxon>
        <taxon>Thermotogati</taxon>
        <taxon>Deinococcota</taxon>
        <taxon>Deinococci</taxon>
        <taxon>Thermales</taxon>
        <taxon>Thermaceae</taxon>
        <taxon>Thermus</taxon>
    </lineage>
</organism>
<feature type="transmembrane region" description="Helical" evidence="1">
    <location>
        <begin position="123"/>
        <end position="142"/>
    </location>
</feature>
<feature type="transmembrane region" description="Helical" evidence="1">
    <location>
        <begin position="20"/>
        <end position="40"/>
    </location>
</feature>
<feature type="transmembrane region" description="Helical" evidence="1">
    <location>
        <begin position="91"/>
        <end position="111"/>
    </location>
</feature>
<dbReference type="EMBL" id="PELP01000178">
    <property type="protein sequence ID" value="RTH04282.1"/>
    <property type="molecule type" value="Genomic_DNA"/>
</dbReference>
<name>A0A430RA88_THESC</name>
<evidence type="ECO:0000256" key="1">
    <source>
        <dbReference type="SAM" id="Phobius"/>
    </source>
</evidence>
<comment type="caution">
    <text evidence="2">The sequence shown here is derived from an EMBL/GenBank/DDBJ whole genome shotgun (WGS) entry which is preliminary data.</text>
</comment>